<accession>A0AAU8LWR4</accession>
<dbReference type="PRINTS" id="PR00633">
    <property type="entry name" value="RCCNDNSATION"/>
</dbReference>
<dbReference type="GO" id="GO:0005737">
    <property type="term" value="C:cytoplasm"/>
    <property type="evidence" value="ECO:0007669"/>
    <property type="project" value="TreeGrafter"/>
</dbReference>
<dbReference type="InterPro" id="IPR051553">
    <property type="entry name" value="Ran_GTPase-activating"/>
</dbReference>
<dbReference type="Pfam" id="PF18998">
    <property type="entry name" value="Flg_new_2"/>
    <property type="match status" value="2"/>
</dbReference>
<name>A0AAU8LWR4_9BACT</name>
<dbReference type="PANTHER" id="PTHR45982:SF1">
    <property type="entry name" value="REGULATOR OF CHROMOSOME CONDENSATION"/>
    <property type="match status" value="1"/>
</dbReference>
<dbReference type="SUPFAM" id="SSF50985">
    <property type="entry name" value="RCC1/BLIP-II"/>
    <property type="match status" value="3"/>
</dbReference>
<dbReference type="InterPro" id="IPR003367">
    <property type="entry name" value="Thrombospondin_3-like_rpt"/>
</dbReference>
<evidence type="ECO:0000313" key="7">
    <source>
        <dbReference type="EMBL" id="XCN73542.1"/>
    </source>
</evidence>
<dbReference type="SUPFAM" id="SSF103647">
    <property type="entry name" value="TSP type-3 repeat"/>
    <property type="match status" value="1"/>
</dbReference>
<dbReference type="Pfam" id="PF00415">
    <property type="entry name" value="RCC1"/>
    <property type="match status" value="3"/>
</dbReference>
<dbReference type="GO" id="GO:0005509">
    <property type="term" value="F:calcium ion binding"/>
    <property type="evidence" value="ECO:0007669"/>
    <property type="project" value="InterPro"/>
</dbReference>
<evidence type="ECO:0000259" key="6">
    <source>
        <dbReference type="Pfam" id="PF25390"/>
    </source>
</evidence>
<dbReference type="Pfam" id="PF02412">
    <property type="entry name" value="TSP_3"/>
    <property type="match status" value="2"/>
</dbReference>
<dbReference type="Pfam" id="PF25390">
    <property type="entry name" value="WD40_RLD"/>
    <property type="match status" value="2"/>
</dbReference>
<reference evidence="7" key="2">
    <citation type="submission" date="2024-06" db="EMBL/GenBank/DDBJ databases">
        <authorList>
            <person name="Plum-Jensen L.E."/>
            <person name="Schramm A."/>
            <person name="Marshall I.P.G."/>
        </authorList>
    </citation>
    <scope>NUCLEOTIDE SEQUENCE</scope>
    <source>
        <strain evidence="7">Rat1</strain>
    </source>
</reference>
<dbReference type="KEGG" id="eaj:Q3M24_01970"/>
<evidence type="ECO:0000256" key="1">
    <source>
        <dbReference type="ARBA" id="ARBA00022658"/>
    </source>
</evidence>
<evidence type="ECO:0000259" key="5">
    <source>
        <dbReference type="Pfam" id="PF18998"/>
    </source>
</evidence>
<dbReference type="Gene3D" id="2.130.10.30">
    <property type="entry name" value="Regulator of chromosome condensation 1/beta-lactamase-inhibitor protein II"/>
    <property type="match status" value="4"/>
</dbReference>
<dbReference type="InterPro" id="IPR009091">
    <property type="entry name" value="RCC1/BLIP-II"/>
</dbReference>
<protein>
    <submittedName>
        <fullName evidence="7">Thrombospondin type 3 repeat-containing protein</fullName>
    </submittedName>
</protein>
<evidence type="ECO:0000256" key="3">
    <source>
        <dbReference type="ARBA" id="ARBA00022737"/>
    </source>
</evidence>
<reference evidence="7" key="1">
    <citation type="journal article" date="2024" name="Syst. Appl. Microbiol.">
        <title>First single-strain enrichments of Electrothrix cable bacteria, description of E. aestuarii sp. nov. and E. rattekaaiensis sp. nov., and proposal of a cable bacteria taxonomy following the rules of the SeqCode.</title>
        <authorList>
            <person name="Plum-Jensen L.E."/>
            <person name="Schramm A."/>
            <person name="Marshall I.P.G."/>
        </authorList>
    </citation>
    <scope>NUCLEOTIDE SEQUENCE</scope>
    <source>
        <strain evidence="7">Rat1</strain>
    </source>
</reference>
<dbReference type="InterPro" id="IPR000408">
    <property type="entry name" value="Reg_chr_condens"/>
</dbReference>
<evidence type="ECO:0000256" key="4">
    <source>
        <dbReference type="SAM" id="MobiDB-lite"/>
    </source>
</evidence>
<keyword evidence="2" id="KW-0732">Signal</keyword>
<dbReference type="GO" id="GO:0005085">
    <property type="term" value="F:guanyl-nucleotide exchange factor activity"/>
    <property type="evidence" value="ECO:0007669"/>
    <property type="project" value="TreeGrafter"/>
</dbReference>
<organism evidence="7">
    <name type="scientific">Candidatus Electrothrix aestuarii</name>
    <dbReference type="NCBI Taxonomy" id="3062594"/>
    <lineage>
        <taxon>Bacteria</taxon>
        <taxon>Pseudomonadati</taxon>
        <taxon>Thermodesulfobacteriota</taxon>
        <taxon>Desulfobulbia</taxon>
        <taxon>Desulfobulbales</taxon>
        <taxon>Desulfobulbaceae</taxon>
        <taxon>Candidatus Electrothrix</taxon>
    </lineage>
</organism>
<dbReference type="InterPro" id="IPR028974">
    <property type="entry name" value="TSP_type-3_rpt"/>
</dbReference>
<dbReference type="Gene3D" id="4.10.1080.10">
    <property type="entry name" value="TSP type-3 repeat"/>
    <property type="match status" value="1"/>
</dbReference>
<feature type="domain" description="RCC1-like" evidence="6">
    <location>
        <begin position="299"/>
        <end position="602"/>
    </location>
</feature>
<dbReference type="PROSITE" id="PS50012">
    <property type="entry name" value="RCC1_3"/>
    <property type="match status" value="14"/>
</dbReference>
<dbReference type="GO" id="GO:0007155">
    <property type="term" value="P:cell adhesion"/>
    <property type="evidence" value="ECO:0007669"/>
    <property type="project" value="InterPro"/>
</dbReference>
<feature type="domain" description="Bacterial repeat" evidence="5">
    <location>
        <begin position="1023"/>
        <end position="1084"/>
    </location>
</feature>
<dbReference type="PROSITE" id="PS00626">
    <property type="entry name" value="RCC1_2"/>
    <property type="match status" value="7"/>
</dbReference>
<dbReference type="InterPro" id="IPR044060">
    <property type="entry name" value="Bacterial_rp_domain"/>
</dbReference>
<sequence length="1294" mass="138060">MKKRLWFNGWMVSDMACWKMLLLVPVVCLFTLHLGASGAWAEVEKVATGSHHTVIIKSDGSLWAWGNNDYGQLGDGTKLNKNSPVQIGTESDWQKVAAGYSHTVAMKTDGSLWAWGYNWYGQLGDGSSGATAQKNSPVRIGVDTDWQDIAAGKHHTLALKTDGSLWAWGWNYYGQLGSGTTDNQNNPMRIDTDDTPWQNITAGYGHTVALKADGRLWAWGRNSYGQLGDGSTDNRSTPVQINGETDWRMVVAGESYTLALKNDNSLWGWGFNGYSTLGNVTRSNKINPVQIGTDADWRAVSAGTYHIAALKTDGSIWTWGNNIYCQLGNGTVGDSESSPIQIGSDVDWQMVAATSYHTVALKSDGSFWAWGWNSSGQLGDGTGGNKTSPVHIGSDTDWKNMAAGIWHTIALKTDDSLWAWGSGGVGRLGDGSGNGKSSPVQIGIDIDWHIVTAGWFHTVGLKSDGSLWAWGSNNYGQLGDGIISTRYTPVQIGTDIDWQLVSAGQYYTVALMSDRTLWAWGYNSSGQLGDGSTTQRNNPVHIGEDNDWEEVTAGYVHTVALKTDGSLYAWGHNGAGQLGDGTTTQKNSPVRVGTDTDWHTVEVGDWHTVALKTDGSLWAWGFNKYGQLGDGTTDNRNSPVQMGTDTDWQAVAAGGDHTVALKTDGTLWAWGFNDSGQLGDGTTMQRNSAVQIGTDTDWQTVIAGRDYTVALKMDGSLWTWGDNATGQLGDGTAWRESPVQIIWPDSDSYVVTPSAGTGGSISPDTPQTVNHGATMTFTVLSDSGYIVDKVEGCGGILSGSTYTTAPISEDCEVTASFTPHTSRNGMTWGVYSYNADLDITKVDCYGEIGPNRGPCNPYQGDSSCSVLLPVLCVQVDGSTRPPYEPPPAGGGMNKEYYTGWVEGTAELTTPVQGNAFATLDDVNAYCEAQLGPGYRVAEFHDGRWVYGMDENNFYGDTWPQNTRSGGWGFYAPGQISNDSRFWVDINDQNANCWSRTAAATWSLSVNSSGMPGVAITGNPSAYSGTTNYSKTNIPSGTVITLTAPAAGSANTSFSSWSGCDATNAAARTCTVTMSEHKAVTAHFVLTRYTVTPSAGEHGSISPDAEQIVDYGQTASFTITPDTWYVIASVGGCNGTLDGNTYTTGEIIGDCEVTATFVLSDQDADGIPDISDNCPLLANPDQADWDGDGEGDICDEDDDGDSVADLSDQCPETAPGDVVDATGCSLAQLCPCEGPRGTDNEWKNHGAYVSTVARTARSFLAAGLITEAEKNEIVSATAQSGCGGNRGKPAKKGEK</sequence>
<proteinExistence type="predicted"/>
<feature type="domain" description="RCC1-like" evidence="6">
    <location>
        <begin position="42"/>
        <end position="292"/>
    </location>
</feature>
<keyword evidence="1" id="KW-0344">Guanine-nucleotide releasing factor</keyword>
<evidence type="ECO:0000256" key="2">
    <source>
        <dbReference type="ARBA" id="ARBA00022729"/>
    </source>
</evidence>
<dbReference type="PANTHER" id="PTHR45982">
    <property type="entry name" value="REGULATOR OF CHROMOSOME CONDENSATION"/>
    <property type="match status" value="1"/>
</dbReference>
<keyword evidence="3" id="KW-0677">Repeat</keyword>
<feature type="region of interest" description="Disordered" evidence="4">
    <location>
        <begin position="1274"/>
        <end position="1294"/>
    </location>
</feature>
<dbReference type="InterPro" id="IPR058923">
    <property type="entry name" value="RCC1-like_dom"/>
</dbReference>
<gene>
    <name evidence="7" type="ORF">Q3M24_01970</name>
</gene>
<feature type="domain" description="Bacterial repeat" evidence="5">
    <location>
        <begin position="1088"/>
        <end position="1157"/>
    </location>
</feature>
<dbReference type="EMBL" id="CP159373">
    <property type="protein sequence ID" value="XCN73542.1"/>
    <property type="molecule type" value="Genomic_DNA"/>
</dbReference>